<gene>
    <name evidence="1" type="ORF">ACIBG2_00820</name>
</gene>
<reference evidence="1 2" key="1">
    <citation type="submission" date="2024-10" db="EMBL/GenBank/DDBJ databases">
        <title>The Natural Products Discovery Center: Release of the First 8490 Sequenced Strains for Exploring Actinobacteria Biosynthetic Diversity.</title>
        <authorList>
            <person name="Kalkreuter E."/>
            <person name="Kautsar S.A."/>
            <person name="Yang D."/>
            <person name="Bader C.D."/>
            <person name="Teijaro C.N."/>
            <person name="Fluegel L."/>
            <person name="Davis C.M."/>
            <person name="Simpson J.R."/>
            <person name="Lauterbach L."/>
            <person name="Steele A.D."/>
            <person name="Gui C."/>
            <person name="Meng S."/>
            <person name="Li G."/>
            <person name="Viehrig K."/>
            <person name="Ye F."/>
            <person name="Su P."/>
            <person name="Kiefer A.F."/>
            <person name="Nichols A."/>
            <person name="Cepeda A.J."/>
            <person name="Yan W."/>
            <person name="Fan B."/>
            <person name="Jiang Y."/>
            <person name="Adhikari A."/>
            <person name="Zheng C.-J."/>
            <person name="Schuster L."/>
            <person name="Cowan T.M."/>
            <person name="Smanski M.J."/>
            <person name="Chevrette M.G."/>
            <person name="De Carvalho L.P.S."/>
            <person name="Shen B."/>
        </authorList>
    </citation>
    <scope>NUCLEOTIDE SEQUENCE [LARGE SCALE GENOMIC DNA]</scope>
    <source>
        <strain evidence="1 2">NPDC050545</strain>
    </source>
</reference>
<accession>A0ABW7YJ23</accession>
<organism evidence="1 2">
    <name type="scientific">Nonomuraea typhae</name>
    <dbReference type="NCBI Taxonomy" id="2603600"/>
    <lineage>
        <taxon>Bacteria</taxon>
        <taxon>Bacillati</taxon>
        <taxon>Actinomycetota</taxon>
        <taxon>Actinomycetes</taxon>
        <taxon>Streptosporangiales</taxon>
        <taxon>Streptosporangiaceae</taxon>
        <taxon>Nonomuraea</taxon>
    </lineage>
</organism>
<keyword evidence="2" id="KW-1185">Reference proteome</keyword>
<protein>
    <submittedName>
        <fullName evidence="1">Phage tail protein</fullName>
    </submittedName>
</protein>
<dbReference type="EMBL" id="JBITGY010000001">
    <property type="protein sequence ID" value="MFI6495894.1"/>
    <property type="molecule type" value="Genomic_DNA"/>
</dbReference>
<dbReference type="InterPro" id="IPR011747">
    <property type="entry name" value="CHP02241"/>
</dbReference>
<sequence>MATQVNRLKEDPLRSFRFKVVIGGAGNGDTYKFGEAGFMNVSGLSMTTEVIPYREGGMNTTTRKMPGQTDFSPVSMSRGLVVGEPSMMLWMNDLFDALQGSGGSKIPDFRVNVDIFLLAHPWPGPNPIPLAGWRLLNAWPTSLAFSDMDAGANSISITQMSLAHEGFYFKLSPTIDGTGVTL</sequence>
<comment type="caution">
    <text evidence="1">The sequence shown here is derived from an EMBL/GenBank/DDBJ whole genome shotgun (WGS) entry which is preliminary data.</text>
</comment>
<proteinExistence type="predicted"/>
<evidence type="ECO:0000313" key="2">
    <source>
        <dbReference type="Proteomes" id="UP001612741"/>
    </source>
</evidence>
<dbReference type="PANTHER" id="PTHR38009:SF1">
    <property type="entry name" value="CONSERVED HYPOTHETICAL PHAGE TAIL PROTEIN"/>
    <property type="match status" value="1"/>
</dbReference>
<dbReference type="InterPro" id="IPR010667">
    <property type="entry name" value="Phage_T4_Gp19"/>
</dbReference>
<dbReference type="Proteomes" id="UP001612741">
    <property type="component" value="Unassembled WGS sequence"/>
</dbReference>
<dbReference type="PANTHER" id="PTHR38009">
    <property type="entry name" value="CONSERVED HYPOTHETICAL PHAGE TAIL PROTEIN"/>
    <property type="match status" value="1"/>
</dbReference>
<name>A0ABW7YJ23_9ACTN</name>
<evidence type="ECO:0000313" key="1">
    <source>
        <dbReference type="EMBL" id="MFI6495894.1"/>
    </source>
</evidence>
<dbReference type="RefSeq" id="WP_397077673.1">
    <property type="nucleotide sequence ID" value="NZ_JBITGY010000001.1"/>
</dbReference>
<dbReference type="NCBIfam" id="TIGR02241">
    <property type="entry name" value="conserved hypothetical phage tail region protein"/>
    <property type="match status" value="1"/>
</dbReference>
<dbReference type="Pfam" id="PF06841">
    <property type="entry name" value="Phage_T4_gp19"/>
    <property type="match status" value="1"/>
</dbReference>